<comment type="caution">
    <text evidence="2">The sequence shown here is derived from an EMBL/GenBank/DDBJ whole genome shotgun (WGS) entry which is preliminary data.</text>
</comment>
<evidence type="ECO:0000259" key="1">
    <source>
        <dbReference type="Pfam" id="PF13460"/>
    </source>
</evidence>
<keyword evidence="3" id="KW-1185">Reference proteome</keyword>
<gene>
    <name evidence="2" type="ORF">FDY95_23815</name>
</gene>
<organism evidence="2 3">
    <name type="scientific">Hymenobacter jeollabukensis</name>
    <dbReference type="NCBI Taxonomy" id="2025313"/>
    <lineage>
        <taxon>Bacteria</taxon>
        <taxon>Pseudomonadati</taxon>
        <taxon>Bacteroidota</taxon>
        <taxon>Cytophagia</taxon>
        <taxon>Cytophagales</taxon>
        <taxon>Hymenobacteraceae</taxon>
        <taxon>Hymenobacter</taxon>
    </lineage>
</organism>
<accession>A0A5R8WIA1</accession>
<dbReference type="SUPFAM" id="SSF51735">
    <property type="entry name" value="NAD(P)-binding Rossmann-fold domains"/>
    <property type="match status" value="1"/>
</dbReference>
<reference evidence="2 3" key="1">
    <citation type="submission" date="2019-05" db="EMBL/GenBank/DDBJ databases">
        <title>Hymenobacter edaphi sp. nov., isolated from abandoned arsenic-contaminated farmland soil.</title>
        <authorList>
            <person name="Nie L."/>
        </authorList>
    </citation>
    <scope>NUCLEOTIDE SEQUENCE [LARGE SCALE GENOMIC DNA]</scope>
    <source>
        <strain evidence="2 3">1-3-3-8</strain>
    </source>
</reference>
<dbReference type="InterPro" id="IPR036291">
    <property type="entry name" value="NAD(P)-bd_dom_sf"/>
</dbReference>
<dbReference type="InterPro" id="IPR051606">
    <property type="entry name" value="Polyketide_Oxido-like"/>
</dbReference>
<evidence type="ECO:0000313" key="3">
    <source>
        <dbReference type="Proteomes" id="UP000305517"/>
    </source>
</evidence>
<name>A0A5R8WIA1_9BACT</name>
<dbReference type="AlphaFoldDB" id="A0A5R8WIA1"/>
<dbReference type="EMBL" id="VAJM01000017">
    <property type="protein sequence ID" value="TLM88579.1"/>
    <property type="molecule type" value="Genomic_DNA"/>
</dbReference>
<dbReference type="InterPro" id="IPR016040">
    <property type="entry name" value="NAD(P)-bd_dom"/>
</dbReference>
<dbReference type="PANTHER" id="PTHR43355:SF2">
    <property type="entry name" value="FLAVIN REDUCTASE (NADPH)"/>
    <property type="match status" value="1"/>
</dbReference>
<evidence type="ECO:0000313" key="2">
    <source>
        <dbReference type="EMBL" id="TLM88579.1"/>
    </source>
</evidence>
<dbReference type="Gene3D" id="3.40.50.720">
    <property type="entry name" value="NAD(P)-binding Rossmann-like Domain"/>
    <property type="match status" value="1"/>
</dbReference>
<feature type="domain" description="NAD(P)-binding" evidence="1">
    <location>
        <begin position="13"/>
        <end position="202"/>
    </location>
</feature>
<dbReference type="RefSeq" id="WP_138081846.1">
    <property type="nucleotide sequence ID" value="NZ_VAJM01000017.1"/>
</dbReference>
<dbReference type="Pfam" id="PF13460">
    <property type="entry name" value="NAD_binding_10"/>
    <property type="match status" value="1"/>
</dbReference>
<dbReference type="PANTHER" id="PTHR43355">
    <property type="entry name" value="FLAVIN REDUCTASE (NADPH)"/>
    <property type="match status" value="1"/>
</dbReference>
<dbReference type="GO" id="GO:0004074">
    <property type="term" value="F:biliverdin reductase [NAD(P)H] activity"/>
    <property type="evidence" value="ECO:0007669"/>
    <property type="project" value="TreeGrafter"/>
</dbReference>
<dbReference type="OrthoDB" id="9790734at2"/>
<dbReference type="GO" id="GO:0042602">
    <property type="term" value="F:riboflavin reductase (NADPH) activity"/>
    <property type="evidence" value="ECO:0007669"/>
    <property type="project" value="TreeGrafter"/>
</dbReference>
<dbReference type="Proteomes" id="UP000305517">
    <property type="component" value="Unassembled WGS sequence"/>
</dbReference>
<sequence length="217" mass="23232">MLPYSIFTVAVLGGAGRIGRPVVERALHLGYHVQALLRHPDQFSLTHERLAVVAGDARDPAALRQLLRGSQALISTLGTPREAPTPIIGAVTALLLPLLHEQRIGRYVTVTSLYDTGQAQPDPATRQAAAYMADQFPAFVADRRRERELLTSSSSLNWTCIRLPRVVDAPPTGHVGVSLTQLPGPQITAVDLADFLVGQLDSAAYSRQAPFVASGGA</sequence>
<protein>
    <recommendedName>
        <fullName evidence="1">NAD(P)-binding domain-containing protein</fullName>
    </recommendedName>
</protein>
<proteinExistence type="predicted"/>